<gene>
    <name evidence="1" type="ORF">TPC1_13730</name>
</gene>
<dbReference type="InterPro" id="IPR016024">
    <property type="entry name" value="ARM-type_fold"/>
</dbReference>
<sequence>MNFNSVVDVIYCATDPKNERYQEAQEVVNKKMETQDVEFFGTLIQAVLSNDEISFRTNTAIAARNFLTSKNSCVQVLRAQVWRQGIEDKDKEDIIQALFERFAEQNNQVPQLLAAIIYSSELESGNAILEYVLKTSSESGDEIVKQSAAQCLLYLYQHSKIYFCESVVTFLIDLLKTPSQKWIIQVLQILIFVVQLVKVPDVIIDELMTLLQVVLRVKNYKVICLVFNIFEQLVGQVDLMSFQYNGDFVVQILSDIAATIVDQEEVAQSCVDFVQQLFVNENYKDIYNTEVVIQVVEQIVFKVLLTTSYDDLTPMHTQLSLLLQKIVQQSTTDFKQDFYQFVLQQNWCRETQKAFMCLQNAINDNQFVACANTFLQVLISLSDTLQHKNGDLLQLINEILKFESFLLYPALQALEKLVTQVDWQQQIQFEQQLLNLALKQLPLQMIHCISEVLVKVPHSAYKQQIQPAAVYDILVQKRYQISSADQFVFKQDLVESLMQKLFKKQSNDEIIQFISTVQENLVQIDQIQLEDIQFQTLSVNCLEVAFFALIQRSGETQTQISLQKQQKMLQTILCRECQQCLQLTGTRFDELLQIDQKIAFNFDGLFQAYITLYSVVNSFQGQQFQLDQLVNYLFQIPKTEVYCALIELLATNFNHLASNAQQKLVEICIENLYSATENQPQSSSIFLLGIVNLKQEQIEQVLQFIDGLLKNKIFLDLKNTQDFKVVALSCNFLYNLVVRGYQVDLAMQVGQMVIEAFQVRKDLPGEEIFAMQYFSAVYFAEGEVKEQYEEEIKGILKLAVEQKIIEDEEQVF</sequence>
<dbReference type="SUPFAM" id="SSF48371">
    <property type="entry name" value="ARM repeat"/>
    <property type="match status" value="1"/>
</dbReference>
<name>A0A146KBA4_9EUKA</name>
<reference evidence="1" key="1">
    <citation type="submission" date="2015-07" db="EMBL/GenBank/DDBJ databases">
        <title>Adaptation to a free-living lifestyle via gene acquisitions in the diplomonad Trepomonas sp. PC1.</title>
        <authorList>
            <person name="Xu F."/>
            <person name="Jerlstrom-Hultqvist J."/>
            <person name="Kolisko M."/>
            <person name="Simpson A.G.B."/>
            <person name="Roger A.J."/>
            <person name="Svard S.G."/>
            <person name="Andersson J.O."/>
        </authorList>
    </citation>
    <scope>NUCLEOTIDE SEQUENCE</scope>
    <source>
        <strain evidence="1">PC1</strain>
    </source>
</reference>
<feature type="non-terminal residue" evidence="1">
    <location>
        <position position="812"/>
    </location>
</feature>
<organism evidence="1">
    <name type="scientific">Trepomonas sp. PC1</name>
    <dbReference type="NCBI Taxonomy" id="1076344"/>
    <lineage>
        <taxon>Eukaryota</taxon>
        <taxon>Metamonada</taxon>
        <taxon>Diplomonadida</taxon>
        <taxon>Hexamitidae</taxon>
        <taxon>Hexamitinae</taxon>
        <taxon>Trepomonas</taxon>
    </lineage>
</organism>
<accession>A0A146KBA4</accession>
<dbReference type="Gene3D" id="1.25.10.10">
    <property type="entry name" value="Leucine-rich Repeat Variant"/>
    <property type="match status" value="1"/>
</dbReference>
<protein>
    <submittedName>
        <fullName evidence="1">Uncharacterized protein</fullName>
    </submittedName>
</protein>
<dbReference type="InterPro" id="IPR011989">
    <property type="entry name" value="ARM-like"/>
</dbReference>
<dbReference type="EMBL" id="GDID01002779">
    <property type="protein sequence ID" value="JAP93827.1"/>
    <property type="molecule type" value="Transcribed_RNA"/>
</dbReference>
<evidence type="ECO:0000313" key="1">
    <source>
        <dbReference type="EMBL" id="JAP93827.1"/>
    </source>
</evidence>
<proteinExistence type="predicted"/>
<dbReference type="AlphaFoldDB" id="A0A146KBA4"/>